<protein>
    <submittedName>
        <fullName evidence="8">Solute carrier family 22 member 7</fullName>
    </submittedName>
</protein>
<keyword evidence="2 6" id="KW-0812">Transmembrane</keyword>
<feature type="transmembrane region" description="Helical" evidence="6">
    <location>
        <begin position="484"/>
        <end position="503"/>
    </location>
</feature>
<dbReference type="SUPFAM" id="SSF103473">
    <property type="entry name" value="MFS general substrate transporter"/>
    <property type="match status" value="1"/>
</dbReference>
<dbReference type="InterPro" id="IPR036259">
    <property type="entry name" value="MFS_trans_sf"/>
</dbReference>
<dbReference type="InterPro" id="IPR020846">
    <property type="entry name" value="MFS_dom"/>
</dbReference>
<feature type="transmembrane region" description="Helical" evidence="6">
    <location>
        <begin position="97"/>
        <end position="115"/>
    </location>
</feature>
<accession>A0A164MY96</accession>
<feature type="transmembrane region" description="Helical" evidence="6">
    <location>
        <begin position="545"/>
        <end position="563"/>
    </location>
</feature>
<dbReference type="CDD" id="cd17317">
    <property type="entry name" value="MFS_SLC22"/>
    <property type="match status" value="1"/>
</dbReference>
<dbReference type="GO" id="GO:0016020">
    <property type="term" value="C:membrane"/>
    <property type="evidence" value="ECO:0007669"/>
    <property type="project" value="UniProtKB-SubCell"/>
</dbReference>
<organism evidence="8 9">
    <name type="scientific">Daphnia magna</name>
    <dbReference type="NCBI Taxonomy" id="35525"/>
    <lineage>
        <taxon>Eukaryota</taxon>
        <taxon>Metazoa</taxon>
        <taxon>Ecdysozoa</taxon>
        <taxon>Arthropoda</taxon>
        <taxon>Crustacea</taxon>
        <taxon>Branchiopoda</taxon>
        <taxon>Diplostraca</taxon>
        <taxon>Cladocera</taxon>
        <taxon>Anomopoda</taxon>
        <taxon>Daphniidae</taxon>
        <taxon>Daphnia</taxon>
    </lineage>
</organism>
<proteinExistence type="predicted"/>
<feature type="transmembrane region" description="Helical" evidence="6">
    <location>
        <begin position="223"/>
        <end position="242"/>
    </location>
</feature>
<feature type="domain" description="Major facilitator superfamily (MFS) profile" evidence="7">
    <location>
        <begin position="149"/>
        <end position="597"/>
    </location>
</feature>
<dbReference type="Gene3D" id="1.20.1250.20">
    <property type="entry name" value="MFS general substrate transporter like domains"/>
    <property type="match status" value="1"/>
</dbReference>
<name>A0A164MY96_9CRUS</name>
<dbReference type="PANTHER" id="PTHR24064">
    <property type="entry name" value="SOLUTE CARRIER FAMILY 22 MEMBER"/>
    <property type="match status" value="1"/>
</dbReference>
<comment type="subcellular location">
    <subcellularLocation>
        <location evidence="1">Membrane</location>
        <topology evidence="1">Multi-pass membrane protein</topology>
    </subcellularLocation>
</comment>
<feature type="transmembrane region" description="Helical" evidence="6">
    <location>
        <begin position="569"/>
        <end position="592"/>
    </location>
</feature>
<feature type="compositionally biased region" description="Polar residues" evidence="5">
    <location>
        <begin position="685"/>
        <end position="703"/>
    </location>
</feature>
<evidence type="ECO:0000256" key="5">
    <source>
        <dbReference type="SAM" id="MobiDB-lite"/>
    </source>
</evidence>
<feature type="transmembrane region" description="Helical" evidence="6">
    <location>
        <begin position="451"/>
        <end position="477"/>
    </location>
</feature>
<feature type="transmembrane region" description="Helical" evidence="6">
    <location>
        <begin position="427"/>
        <end position="445"/>
    </location>
</feature>
<feature type="transmembrane region" description="Helical" evidence="6">
    <location>
        <begin position="308"/>
        <end position="329"/>
    </location>
</feature>
<dbReference type="PROSITE" id="PS00216">
    <property type="entry name" value="SUGAR_TRANSPORT_1"/>
    <property type="match status" value="1"/>
</dbReference>
<keyword evidence="3 6" id="KW-1133">Transmembrane helix</keyword>
<evidence type="ECO:0000313" key="8">
    <source>
        <dbReference type="EMBL" id="KZS05483.1"/>
    </source>
</evidence>
<dbReference type="OrthoDB" id="6884957at2759"/>
<evidence type="ECO:0000256" key="1">
    <source>
        <dbReference type="ARBA" id="ARBA00004141"/>
    </source>
</evidence>
<evidence type="ECO:0000259" key="7">
    <source>
        <dbReference type="PROSITE" id="PS50850"/>
    </source>
</evidence>
<feature type="transmembrane region" description="Helical" evidence="6">
    <location>
        <begin position="280"/>
        <end position="301"/>
    </location>
</feature>
<evidence type="ECO:0000313" key="9">
    <source>
        <dbReference type="Proteomes" id="UP000076858"/>
    </source>
</evidence>
<dbReference type="STRING" id="35525.A0A164MY96"/>
<dbReference type="InterPro" id="IPR005828">
    <property type="entry name" value="MFS_sugar_transport-like"/>
</dbReference>
<reference evidence="8 9" key="1">
    <citation type="submission" date="2016-03" db="EMBL/GenBank/DDBJ databases">
        <title>EvidentialGene: Evidence-directed Construction of Genes on Genomes.</title>
        <authorList>
            <person name="Gilbert D.G."/>
            <person name="Choi J.-H."/>
            <person name="Mockaitis K."/>
            <person name="Colbourne J."/>
            <person name="Pfrender M."/>
        </authorList>
    </citation>
    <scope>NUCLEOTIDE SEQUENCE [LARGE SCALE GENOMIC DNA]</scope>
    <source>
        <strain evidence="8 9">Xinb3</strain>
        <tissue evidence="8">Complete organism</tissue>
    </source>
</reference>
<dbReference type="PROSITE" id="PS50850">
    <property type="entry name" value="MFS"/>
    <property type="match status" value="1"/>
</dbReference>
<dbReference type="Proteomes" id="UP000076858">
    <property type="component" value="Unassembled WGS sequence"/>
</dbReference>
<keyword evidence="4 6" id="KW-0472">Membrane</keyword>
<feature type="transmembrane region" description="Helical" evidence="6">
    <location>
        <begin position="335"/>
        <end position="356"/>
    </location>
</feature>
<dbReference type="InterPro" id="IPR005829">
    <property type="entry name" value="Sugar_transporter_CS"/>
</dbReference>
<dbReference type="GO" id="GO:0022857">
    <property type="term" value="F:transmembrane transporter activity"/>
    <property type="evidence" value="ECO:0007669"/>
    <property type="project" value="InterPro"/>
</dbReference>
<sequence>MANHKLKFGGVDNLAWVNDEDEANSSSKDIRPQHSKIGVTVSSPPALRIIDQSGSLKKIADHPDDKLPPTLSNEDNDQLMDFDDVLPSVGEFGTYQIILFFLTAPFCFFLAFSYFSQVFITLIDVHTCHVPQLNQSGLNLTQKRAISIPLVTQTVLGGPPAFDSCTMYDVDYELVLREGLVPNETWPTTPCRNGWDYDLEQIRYHSAITENDWVCEKAGHAPLAQAVFFLGSIVGGLVLGYIADRFGRIPALILCNLIGALAGIITAVSKSFGLFTFSRFLMGIAFDNSFTLMYILVLEYVGPTYRTLVANLSIALFYTVGTTILPWIAWGISDWRMFSLATSIPMASAIAAYWIVPESARWLLSQGQTDRAVSILRTFARINKKQVDESVYENLKTSTEEAIQASSKEPAQTVLDLLRTPRLRRNTILLTLLWALIAVVYDGHARNTANLGLSVFLTFSVASVTELPADLVLVFFLDRWGRRALAFGSLLFAAIFSLATLAVPNNQAVLTAVLAIIGRFCVNITFNIGLQYGAELIPTSVRAQGIAYVHIAGYVAAIVSPYIVDLARISPILPLTILGLLALIGAIVGLMLPETLGAVLPETIEDGENFGKDQTFWDFPCCQRPVEITPDSSSIGESPAASADTTAISPRFARGPAHRVNSLRASIRGEGFRSSLLARQRRQTHNANENEPVRQTTSLSTQPIDKRALTSHGKP</sequence>
<evidence type="ECO:0000256" key="6">
    <source>
        <dbReference type="SAM" id="Phobius"/>
    </source>
</evidence>
<gene>
    <name evidence="8" type="ORF">APZ42_031297</name>
</gene>
<evidence type="ECO:0000256" key="4">
    <source>
        <dbReference type="ARBA" id="ARBA00023136"/>
    </source>
</evidence>
<keyword evidence="9" id="KW-1185">Reference proteome</keyword>
<dbReference type="Pfam" id="PF00083">
    <property type="entry name" value="Sugar_tr"/>
    <property type="match status" value="1"/>
</dbReference>
<evidence type="ECO:0000256" key="3">
    <source>
        <dbReference type="ARBA" id="ARBA00022989"/>
    </source>
</evidence>
<feature type="transmembrane region" description="Helical" evidence="6">
    <location>
        <begin position="509"/>
        <end position="533"/>
    </location>
</feature>
<comment type="caution">
    <text evidence="8">The sequence shown here is derived from an EMBL/GenBank/DDBJ whole genome shotgun (WGS) entry which is preliminary data.</text>
</comment>
<feature type="transmembrane region" description="Helical" evidence="6">
    <location>
        <begin position="249"/>
        <end position="268"/>
    </location>
</feature>
<feature type="region of interest" description="Disordered" evidence="5">
    <location>
        <begin position="678"/>
        <end position="715"/>
    </location>
</feature>
<dbReference type="EMBL" id="LRGB01002915">
    <property type="protein sequence ID" value="KZS05483.1"/>
    <property type="molecule type" value="Genomic_DNA"/>
</dbReference>
<dbReference type="AlphaFoldDB" id="A0A164MY96"/>
<evidence type="ECO:0000256" key="2">
    <source>
        <dbReference type="ARBA" id="ARBA00022692"/>
    </source>
</evidence>